<proteinExistence type="predicted"/>
<accession>A0A1E4RU48</accession>
<feature type="non-terminal residue" evidence="1">
    <location>
        <position position="1"/>
    </location>
</feature>
<evidence type="ECO:0000313" key="2">
    <source>
        <dbReference type="Proteomes" id="UP000094389"/>
    </source>
</evidence>
<reference evidence="1 2" key="1">
    <citation type="journal article" date="2016" name="Proc. Natl. Acad. Sci. U.S.A.">
        <title>Comparative genomics of biotechnologically important yeasts.</title>
        <authorList>
            <person name="Riley R."/>
            <person name="Haridas S."/>
            <person name="Wolfe K.H."/>
            <person name="Lopes M.R."/>
            <person name="Hittinger C.T."/>
            <person name="Goeker M."/>
            <person name="Salamov A.A."/>
            <person name="Wisecaver J.H."/>
            <person name="Long T.M."/>
            <person name="Calvey C.H."/>
            <person name="Aerts A.L."/>
            <person name="Barry K.W."/>
            <person name="Choi C."/>
            <person name="Clum A."/>
            <person name="Coughlan A.Y."/>
            <person name="Deshpande S."/>
            <person name="Douglass A.P."/>
            <person name="Hanson S.J."/>
            <person name="Klenk H.-P."/>
            <person name="LaButti K.M."/>
            <person name="Lapidus A."/>
            <person name="Lindquist E.A."/>
            <person name="Lipzen A.M."/>
            <person name="Meier-Kolthoff J.P."/>
            <person name="Ohm R.A."/>
            <person name="Otillar R.P."/>
            <person name="Pangilinan J.L."/>
            <person name="Peng Y."/>
            <person name="Rokas A."/>
            <person name="Rosa C.A."/>
            <person name="Scheuner C."/>
            <person name="Sibirny A.A."/>
            <person name="Slot J.C."/>
            <person name="Stielow J.B."/>
            <person name="Sun H."/>
            <person name="Kurtzman C.P."/>
            <person name="Blackwell M."/>
            <person name="Grigoriev I.V."/>
            <person name="Jeffries T.W."/>
        </authorList>
    </citation>
    <scope>NUCLEOTIDE SEQUENCE [LARGE SCALE GENOMIC DNA]</scope>
    <source>
        <strain evidence="2">ATCC 18201 / CBS 1600 / BCRC 20928 / JCM 3617 / NBRC 0987 / NRRL Y-1542</strain>
    </source>
</reference>
<dbReference type="Proteomes" id="UP000094389">
    <property type="component" value="Unassembled WGS sequence"/>
</dbReference>
<dbReference type="AlphaFoldDB" id="A0A1E4RU48"/>
<protein>
    <submittedName>
        <fullName evidence="1">Uncharacterized protein</fullName>
    </submittedName>
</protein>
<keyword evidence="2" id="KW-1185">Reference proteome</keyword>
<name>A0A1E4RU48_CYBJN</name>
<gene>
    <name evidence="1" type="ORF">CYBJADRAFT_169967</name>
</gene>
<dbReference type="RefSeq" id="XP_020067842.1">
    <property type="nucleotide sequence ID" value="XM_020216006.1"/>
</dbReference>
<dbReference type="GeneID" id="30990402"/>
<evidence type="ECO:0000313" key="1">
    <source>
        <dbReference type="EMBL" id="ODV70803.1"/>
    </source>
</evidence>
<organism evidence="1 2">
    <name type="scientific">Cyberlindnera jadinii (strain ATCC 18201 / CBS 1600 / BCRC 20928 / JCM 3617 / NBRC 0987 / NRRL Y-1542)</name>
    <name type="common">Torula yeast</name>
    <name type="synonym">Candida utilis</name>
    <dbReference type="NCBI Taxonomy" id="983966"/>
    <lineage>
        <taxon>Eukaryota</taxon>
        <taxon>Fungi</taxon>
        <taxon>Dikarya</taxon>
        <taxon>Ascomycota</taxon>
        <taxon>Saccharomycotina</taxon>
        <taxon>Saccharomycetes</taxon>
        <taxon>Phaffomycetales</taxon>
        <taxon>Phaffomycetaceae</taxon>
        <taxon>Cyberlindnera</taxon>
    </lineage>
</organism>
<sequence>ALGLAGLVVSTPRRAYSCVLLLYHTHINQSTLSSPSEELALPGGPWAKDVSTFWPMSSSSATVF</sequence>
<dbReference type="EMBL" id="KV453950">
    <property type="protein sequence ID" value="ODV70803.1"/>
    <property type="molecule type" value="Genomic_DNA"/>
</dbReference>